<dbReference type="InterPro" id="IPR021202">
    <property type="entry name" value="Rv3654c-like"/>
</dbReference>
<evidence type="ECO:0000313" key="3">
    <source>
        <dbReference type="Proteomes" id="UP000199350"/>
    </source>
</evidence>
<evidence type="ECO:0000313" key="2">
    <source>
        <dbReference type="EMBL" id="SDM06506.1"/>
    </source>
</evidence>
<keyword evidence="1" id="KW-0472">Membrane</keyword>
<dbReference type="AlphaFoldDB" id="A0A1G9Q673"/>
<protein>
    <submittedName>
        <fullName evidence="2">Helicase/secretion neighborhood TadE-like protein</fullName>
    </submittedName>
</protein>
<dbReference type="EMBL" id="LT629700">
    <property type="protein sequence ID" value="SDM06506.1"/>
    <property type="molecule type" value="Genomic_DNA"/>
</dbReference>
<organism evidence="2 3">
    <name type="scientific">Corynebacterium mycetoides</name>
    <dbReference type="NCBI Taxonomy" id="38302"/>
    <lineage>
        <taxon>Bacteria</taxon>
        <taxon>Bacillati</taxon>
        <taxon>Actinomycetota</taxon>
        <taxon>Actinomycetes</taxon>
        <taxon>Mycobacteriales</taxon>
        <taxon>Corynebacteriaceae</taxon>
        <taxon>Corynebacterium</taxon>
    </lineage>
</organism>
<keyword evidence="1" id="KW-0812">Transmembrane</keyword>
<reference evidence="3" key="1">
    <citation type="submission" date="2016-10" db="EMBL/GenBank/DDBJ databases">
        <authorList>
            <person name="Varghese N."/>
            <person name="Submissions S."/>
        </authorList>
    </citation>
    <scope>NUCLEOTIDE SEQUENCE [LARGE SCALE GENOMIC DNA]</scope>
    <source>
        <strain evidence="3">DSM 20632</strain>
    </source>
</reference>
<keyword evidence="3" id="KW-1185">Reference proteome</keyword>
<dbReference type="Proteomes" id="UP000199350">
    <property type="component" value="Chromosome I"/>
</dbReference>
<keyword evidence="2" id="KW-0547">Nucleotide-binding</keyword>
<evidence type="ECO:0000256" key="1">
    <source>
        <dbReference type="SAM" id="Phobius"/>
    </source>
</evidence>
<keyword evidence="1" id="KW-1133">Transmembrane helix</keyword>
<gene>
    <name evidence="2" type="ORF">SAMN04488535_1775</name>
</gene>
<name>A0A1G9Q673_9CORY</name>
<keyword evidence="2" id="KW-0378">Hydrolase</keyword>
<dbReference type="NCBIfam" id="TIGR03816">
    <property type="entry name" value="tadE_like_DECH"/>
    <property type="match status" value="1"/>
</dbReference>
<accession>A0A1G9Q673</accession>
<feature type="transmembrane region" description="Helical" evidence="1">
    <location>
        <begin position="20"/>
        <end position="44"/>
    </location>
</feature>
<keyword evidence="2" id="KW-0347">Helicase</keyword>
<dbReference type="GO" id="GO:0004386">
    <property type="term" value="F:helicase activity"/>
    <property type="evidence" value="ECO:0007669"/>
    <property type="project" value="UniProtKB-KW"/>
</dbReference>
<dbReference type="STRING" id="38302.SAMN04488535_1775"/>
<sequence>MIVRIWNAKRRWRPRDDRGYATVTSAGVIAAVMGLFLVVAAAGARVADTHRAQAAADLSAVAGAQAHYQGADACRVAAETAAANAAALTACELSGGDVIVAAAVGGAEARARAGPL</sequence>
<proteinExistence type="predicted"/>
<dbReference type="RefSeq" id="WP_231908437.1">
    <property type="nucleotide sequence ID" value="NZ_LT629700.1"/>
</dbReference>
<keyword evidence="2" id="KW-0067">ATP-binding</keyword>